<dbReference type="SUPFAM" id="SSF53850">
    <property type="entry name" value="Periplasmic binding protein-like II"/>
    <property type="match status" value="1"/>
</dbReference>
<dbReference type="PANTHER" id="PTHR30579">
    <property type="entry name" value="TRANSCRIPTIONAL REGULATOR"/>
    <property type="match status" value="1"/>
</dbReference>
<evidence type="ECO:0000256" key="3">
    <source>
        <dbReference type="ARBA" id="ARBA00023125"/>
    </source>
</evidence>
<keyword evidence="4" id="KW-0010">Activator</keyword>
<comment type="similarity">
    <text evidence="1">Belongs to the LysR transcriptional regulatory family.</text>
</comment>
<dbReference type="Gene3D" id="1.10.10.10">
    <property type="entry name" value="Winged helix-like DNA-binding domain superfamily/Winged helix DNA-binding domain"/>
    <property type="match status" value="1"/>
</dbReference>
<gene>
    <name evidence="7" type="ORF">FNH21_05525</name>
</gene>
<feature type="domain" description="HTH lysR-type" evidence="6">
    <location>
        <begin position="4"/>
        <end position="60"/>
    </location>
</feature>
<comment type="caution">
    <text evidence="7">The sequence shown here is derived from an EMBL/GenBank/DDBJ whole genome shotgun (WGS) entry which is preliminary data.</text>
</comment>
<dbReference type="InterPro" id="IPR050176">
    <property type="entry name" value="LTTR"/>
</dbReference>
<organism evidence="7 8">
    <name type="scientific">Arthrobacter bussei</name>
    <dbReference type="NCBI Taxonomy" id="2594179"/>
    <lineage>
        <taxon>Bacteria</taxon>
        <taxon>Bacillati</taxon>
        <taxon>Actinomycetota</taxon>
        <taxon>Actinomycetes</taxon>
        <taxon>Micrococcales</taxon>
        <taxon>Micrococcaceae</taxon>
        <taxon>Arthrobacter</taxon>
    </lineage>
</organism>
<dbReference type="SUPFAM" id="SSF46785">
    <property type="entry name" value="Winged helix' DNA-binding domain"/>
    <property type="match status" value="1"/>
</dbReference>
<proteinExistence type="inferred from homology"/>
<evidence type="ECO:0000256" key="1">
    <source>
        <dbReference type="ARBA" id="ARBA00009437"/>
    </source>
</evidence>
<evidence type="ECO:0000313" key="8">
    <source>
        <dbReference type="Proteomes" id="UP000326464"/>
    </source>
</evidence>
<keyword evidence="5" id="KW-0804">Transcription</keyword>
<dbReference type="RefSeq" id="WP_152812889.1">
    <property type="nucleotide sequence ID" value="NZ_VJXX01000001.1"/>
</dbReference>
<dbReference type="InterPro" id="IPR000847">
    <property type="entry name" value="LysR_HTH_N"/>
</dbReference>
<dbReference type="GO" id="GO:0003677">
    <property type="term" value="F:DNA binding"/>
    <property type="evidence" value="ECO:0007669"/>
    <property type="project" value="UniProtKB-KW"/>
</dbReference>
<dbReference type="EMBL" id="VJXX01000001">
    <property type="protein sequence ID" value="MPY10183.1"/>
    <property type="molecule type" value="Genomic_DNA"/>
</dbReference>
<dbReference type="PROSITE" id="PS50931">
    <property type="entry name" value="HTH_LYSR"/>
    <property type="match status" value="1"/>
</dbReference>
<dbReference type="NCBIfam" id="NF002964">
    <property type="entry name" value="PRK03635.1"/>
    <property type="match status" value="1"/>
</dbReference>
<dbReference type="InterPro" id="IPR036388">
    <property type="entry name" value="WH-like_DNA-bd_sf"/>
</dbReference>
<dbReference type="PANTHER" id="PTHR30579:SF2">
    <property type="entry name" value="HTH-TYPE TRANSCRIPTIONAL REGULATOR ARGP"/>
    <property type="match status" value="1"/>
</dbReference>
<evidence type="ECO:0000256" key="5">
    <source>
        <dbReference type="ARBA" id="ARBA00023163"/>
    </source>
</evidence>
<sequence length="300" mass="32446">MTHVDPAQAQALAAIVGGGSFEAAAATLSITPSAVSQRIRALEVAVGRPVITRARPLRATDAGQAVVRFARQLELLTADLSDELAAEDQRSRQHITIVVNGDSLHTWVLPALAPIAETLQIEILREDQDHSLDFLRSGAAAAAITSVAAPVQGCSSHPLGIMRYVPVSTRSFREAWFPDGATPEALAKAPVIVFDRKDDLQDAYLRSRIRYTGDAPRHHVPAAEEFAEAIRLGMGWGLVSELELHRDRGDLLPFDDDGHLDVPLHWQQWRHGSTALTAVGSAVRRGAALLRQPGTGRAER</sequence>
<dbReference type="Proteomes" id="UP000326464">
    <property type="component" value="Unassembled WGS sequence"/>
</dbReference>
<dbReference type="Gene3D" id="3.40.190.290">
    <property type="match status" value="1"/>
</dbReference>
<reference evidence="8" key="1">
    <citation type="submission" date="2019-07" db="EMBL/GenBank/DDBJ databases">
        <title>Arthrobacter KR32 sp. nov., isolated from mountain cheese made of cows milk.</title>
        <authorList>
            <person name="Flegler A."/>
        </authorList>
    </citation>
    <scope>NUCLEOTIDE SEQUENCE [LARGE SCALE GENOMIC DNA]</scope>
    <source>
        <strain evidence="8">KR32</strain>
    </source>
</reference>
<protein>
    <submittedName>
        <fullName evidence="7">LysR family transcriptional regulator ArgP</fullName>
    </submittedName>
</protein>
<dbReference type="GO" id="GO:0003700">
    <property type="term" value="F:DNA-binding transcription factor activity"/>
    <property type="evidence" value="ECO:0007669"/>
    <property type="project" value="InterPro"/>
</dbReference>
<evidence type="ECO:0000256" key="4">
    <source>
        <dbReference type="ARBA" id="ARBA00023159"/>
    </source>
</evidence>
<evidence type="ECO:0000313" key="7">
    <source>
        <dbReference type="EMBL" id="MPY10183.1"/>
    </source>
</evidence>
<dbReference type="NCBIfam" id="TIGR03298">
    <property type="entry name" value="argP"/>
    <property type="match status" value="1"/>
</dbReference>
<dbReference type="OrthoDB" id="3252676at2"/>
<keyword evidence="8" id="KW-1185">Reference proteome</keyword>
<name>A0A7X1NNX9_9MICC</name>
<keyword evidence="3" id="KW-0238">DNA-binding</keyword>
<dbReference type="InterPro" id="IPR017685">
    <property type="entry name" value="ArgP"/>
</dbReference>
<dbReference type="Pfam" id="PF00126">
    <property type="entry name" value="HTH_1"/>
    <property type="match status" value="1"/>
</dbReference>
<evidence type="ECO:0000259" key="6">
    <source>
        <dbReference type="PROSITE" id="PS50931"/>
    </source>
</evidence>
<keyword evidence="2" id="KW-0805">Transcription regulation</keyword>
<dbReference type="AlphaFoldDB" id="A0A7X1NNX9"/>
<evidence type="ECO:0000256" key="2">
    <source>
        <dbReference type="ARBA" id="ARBA00023015"/>
    </source>
</evidence>
<accession>A0A7X1NNX9</accession>
<dbReference type="InterPro" id="IPR036390">
    <property type="entry name" value="WH_DNA-bd_sf"/>
</dbReference>